<protein>
    <submittedName>
        <fullName evidence="2">Zipper dimerization domain transcription factor-like protein</fullName>
    </submittedName>
</protein>
<dbReference type="EMBL" id="BK016045">
    <property type="protein sequence ID" value="DAF91127.1"/>
    <property type="molecule type" value="Genomic_DNA"/>
</dbReference>
<evidence type="ECO:0000313" key="2">
    <source>
        <dbReference type="EMBL" id="DAF91127.1"/>
    </source>
</evidence>
<reference evidence="2" key="1">
    <citation type="journal article" date="2021" name="Proc. Natl. Acad. Sci. U.S.A.">
        <title>A Catalog of Tens of Thousands of Viruses from Human Metagenomes Reveals Hidden Associations with Chronic Diseases.</title>
        <authorList>
            <person name="Tisza M.J."/>
            <person name="Buck C.B."/>
        </authorList>
    </citation>
    <scope>NUCLEOTIDE SEQUENCE</scope>
    <source>
        <strain evidence="2">CtKNZ79</strain>
    </source>
</reference>
<organism evidence="2">
    <name type="scientific">Siphoviridae sp. ctKNZ79</name>
    <dbReference type="NCBI Taxonomy" id="2825440"/>
    <lineage>
        <taxon>Viruses</taxon>
        <taxon>Duplodnaviria</taxon>
        <taxon>Heunggongvirae</taxon>
        <taxon>Uroviricota</taxon>
        <taxon>Caudoviricetes</taxon>
    </lineage>
</organism>
<evidence type="ECO:0000256" key="1">
    <source>
        <dbReference type="SAM" id="MobiDB-lite"/>
    </source>
</evidence>
<sequence length="128" mass="14152">MAYNYGGYMPYQGYGNYYNQYSQQPQQMQKYELVHVKGQDGANTLVNQMAPNSGVVAMDDTAPLVWLCQVDGAGCRTTQPFDISLHQETPEVDVKALEERIARLEAAINDKPNEPIPAAKPAAKTANK</sequence>
<feature type="region of interest" description="Disordered" evidence="1">
    <location>
        <begin position="106"/>
        <end position="128"/>
    </location>
</feature>
<proteinExistence type="predicted"/>
<accession>A0A8S5U9H1</accession>
<feature type="compositionally biased region" description="Low complexity" evidence="1">
    <location>
        <begin position="116"/>
        <end position="128"/>
    </location>
</feature>
<name>A0A8S5U9H1_9CAUD</name>